<dbReference type="Pfam" id="PF03242">
    <property type="entry name" value="LEA_3a"/>
    <property type="match status" value="1"/>
</dbReference>
<dbReference type="EMBL" id="JAKUCV010003088">
    <property type="protein sequence ID" value="KAJ4840251.1"/>
    <property type="molecule type" value="Genomic_DNA"/>
</dbReference>
<organism evidence="2 3">
    <name type="scientific">Turnera subulata</name>
    <dbReference type="NCBI Taxonomy" id="218843"/>
    <lineage>
        <taxon>Eukaryota</taxon>
        <taxon>Viridiplantae</taxon>
        <taxon>Streptophyta</taxon>
        <taxon>Embryophyta</taxon>
        <taxon>Tracheophyta</taxon>
        <taxon>Spermatophyta</taxon>
        <taxon>Magnoliopsida</taxon>
        <taxon>eudicotyledons</taxon>
        <taxon>Gunneridae</taxon>
        <taxon>Pentapetalae</taxon>
        <taxon>rosids</taxon>
        <taxon>fabids</taxon>
        <taxon>Malpighiales</taxon>
        <taxon>Passifloraceae</taxon>
        <taxon>Turnera</taxon>
    </lineage>
</organism>
<dbReference type="AlphaFoldDB" id="A0A9Q0FZ53"/>
<reference evidence="2" key="2">
    <citation type="journal article" date="2023" name="Plants (Basel)">
        <title>Annotation of the Turnera subulata (Passifloraceae) Draft Genome Reveals the S-Locus Evolved after the Divergence of Turneroideae from Passifloroideae in a Stepwise Manner.</title>
        <authorList>
            <person name="Henning P.M."/>
            <person name="Roalson E.H."/>
            <person name="Mir W."/>
            <person name="McCubbin A.G."/>
            <person name="Shore J.S."/>
        </authorList>
    </citation>
    <scope>NUCLEOTIDE SEQUENCE</scope>
    <source>
        <strain evidence="2">F60SS</strain>
    </source>
</reference>
<feature type="compositionally biased region" description="Basic and acidic residues" evidence="1">
    <location>
        <begin position="22"/>
        <end position="44"/>
    </location>
</feature>
<reference evidence="2" key="1">
    <citation type="submission" date="2022-02" db="EMBL/GenBank/DDBJ databases">
        <authorList>
            <person name="Henning P.M."/>
            <person name="McCubbin A.G."/>
            <person name="Shore J.S."/>
        </authorList>
    </citation>
    <scope>NUCLEOTIDE SEQUENCE</scope>
    <source>
        <strain evidence="2">F60SS</strain>
        <tissue evidence="2">Leaves</tissue>
    </source>
</reference>
<dbReference type="PANTHER" id="PTHR35109:SF1">
    <property type="entry name" value="GLUTAMATE RACEMASE"/>
    <property type="match status" value="1"/>
</dbReference>
<feature type="region of interest" description="Disordered" evidence="1">
    <location>
        <begin position="15"/>
        <end position="50"/>
    </location>
</feature>
<comment type="caution">
    <text evidence="2">The sequence shown here is derived from an EMBL/GenBank/DDBJ whole genome shotgun (WGS) entry which is preliminary data.</text>
</comment>
<dbReference type="Proteomes" id="UP001141552">
    <property type="component" value="Unassembled WGS sequence"/>
</dbReference>
<name>A0A9Q0FZ53_9ROSI</name>
<protein>
    <submittedName>
        <fullName evidence="2">Uncharacterized protein</fullName>
    </submittedName>
</protein>
<accession>A0A9Q0FZ53</accession>
<evidence type="ECO:0000256" key="1">
    <source>
        <dbReference type="SAM" id="MobiDB-lite"/>
    </source>
</evidence>
<evidence type="ECO:0000313" key="2">
    <source>
        <dbReference type="EMBL" id="KAJ4840251.1"/>
    </source>
</evidence>
<sequence>MCREGRRVQCFSKSSFQAVNHHQQEKSLDSTKGSSKKEEEDWVPHPRTGIYVPKGHERVMDDVPENAASLSQTYWLRNVDGVEKPDPDISPEQYMRTSLY</sequence>
<keyword evidence="3" id="KW-1185">Reference proteome</keyword>
<dbReference type="InterPro" id="IPR004926">
    <property type="entry name" value="LEA_3a"/>
</dbReference>
<gene>
    <name evidence="2" type="ORF">Tsubulata_015413</name>
</gene>
<evidence type="ECO:0000313" key="3">
    <source>
        <dbReference type="Proteomes" id="UP001141552"/>
    </source>
</evidence>
<dbReference type="PANTHER" id="PTHR35109">
    <property type="entry name" value="GLUTAMATE RACEMASE"/>
    <property type="match status" value="1"/>
</dbReference>
<feature type="region of interest" description="Disordered" evidence="1">
    <location>
        <begin position="81"/>
        <end position="100"/>
    </location>
</feature>
<proteinExistence type="predicted"/>
<dbReference type="OrthoDB" id="1930788at2759"/>